<dbReference type="Gene3D" id="2.30.30.140">
    <property type="match status" value="2"/>
</dbReference>
<feature type="region of interest" description="Disordered" evidence="7">
    <location>
        <begin position="319"/>
        <end position="510"/>
    </location>
</feature>
<dbReference type="GeneID" id="113520882"/>
<dbReference type="Proteomes" id="UP001652740">
    <property type="component" value="Unplaced"/>
</dbReference>
<reference evidence="12" key="1">
    <citation type="submission" date="2025-08" db="UniProtKB">
        <authorList>
            <consortium name="RefSeq"/>
        </authorList>
    </citation>
    <scope>IDENTIFICATION</scope>
    <source>
        <tissue evidence="12">Whole larvae</tissue>
    </source>
</reference>
<evidence type="ECO:0000313" key="12">
    <source>
        <dbReference type="RefSeq" id="XP_052748158.1"/>
    </source>
</evidence>
<evidence type="ECO:0000259" key="8">
    <source>
        <dbReference type="PROSITE" id="PS50102"/>
    </source>
</evidence>
<feature type="compositionally biased region" description="Polar residues" evidence="7">
    <location>
        <begin position="475"/>
        <end position="493"/>
    </location>
</feature>
<keyword evidence="11" id="KW-1185">Reference proteome</keyword>
<dbReference type="PROSITE" id="PS01360">
    <property type="entry name" value="ZF_MYND_1"/>
    <property type="match status" value="1"/>
</dbReference>
<dbReference type="RefSeq" id="XP_052748158.1">
    <property type="nucleotide sequence ID" value="XM_052892198.1"/>
</dbReference>
<dbReference type="SMART" id="SM00333">
    <property type="entry name" value="TUDOR"/>
    <property type="match status" value="2"/>
</dbReference>
<dbReference type="Pfam" id="PF00567">
    <property type="entry name" value="TUDOR"/>
    <property type="match status" value="2"/>
</dbReference>
<feature type="compositionally biased region" description="Basic and acidic residues" evidence="7">
    <location>
        <begin position="124"/>
        <end position="145"/>
    </location>
</feature>
<keyword evidence="4 6" id="KW-0694">RNA-binding</keyword>
<dbReference type="InterPro" id="IPR035979">
    <property type="entry name" value="RBD_domain_sf"/>
</dbReference>
<evidence type="ECO:0000256" key="6">
    <source>
        <dbReference type="PROSITE-ProRule" id="PRU00176"/>
    </source>
</evidence>
<feature type="domain" description="Tudor" evidence="9">
    <location>
        <begin position="974"/>
        <end position="1034"/>
    </location>
</feature>
<dbReference type="PROSITE" id="PS50865">
    <property type="entry name" value="ZF_MYND_2"/>
    <property type="match status" value="1"/>
</dbReference>
<dbReference type="InterPro" id="IPR000504">
    <property type="entry name" value="RRM_dom"/>
</dbReference>
<dbReference type="PROSITE" id="PS50304">
    <property type="entry name" value="TUDOR"/>
    <property type="match status" value="2"/>
</dbReference>
<keyword evidence="1" id="KW-0479">Metal-binding</keyword>
<evidence type="ECO:0000256" key="2">
    <source>
        <dbReference type="ARBA" id="ARBA00022771"/>
    </source>
</evidence>
<name>A0ABM3M9P2_GALME</name>
<dbReference type="SUPFAM" id="SSF144232">
    <property type="entry name" value="HIT/MYND zinc finger-like"/>
    <property type="match status" value="1"/>
</dbReference>
<dbReference type="SUPFAM" id="SSF54928">
    <property type="entry name" value="RNA-binding domain, RBD"/>
    <property type="match status" value="1"/>
</dbReference>
<feature type="compositionally biased region" description="Polar residues" evidence="7">
    <location>
        <begin position="366"/>
        <end position="381"/>
    </location>
</feature>
<dbReference type="Gene3D" id="6.10.140.2220">
    <property type="match status" value="1"/>
</dbReference>
<dbReference type="Pfam" id="PF01753">
    <property type="entry name" value="zf-MYND"/>
    <property type="match status" value="1"/>
</dbReference>
<evidence type="ECO:0000313" key="11">
    <source>
        <dbReference type="Proteomes" id="UP001652740"/>
    </source>
</evidence>
<feature type="region of interest" description="Disordered" evidence="7">
    <location>
        <begin position="113"/>
        <end position="168"/>
    </location>
</feature>
<feature type="compositionally biased region" description="Low complexity" evidence="7">
    <location>
        <begin position="382"/>
        <end position="395"/>
    </location>
</feature>
<accession>A0ABM3M9P2</accession>
<dbReference type="PANTHER" id="PTHR22948">
    <property type="entry name" value="TUDOR DOMAIN CONTAINING PROTEIN"/>
    <property type="match status" value="1"/>
</dbReference>
<dbReference type="Pfam" id="PF00076">
    <property type="entry name" value="RRM_1"/>
    <property type="match status" value="1"/>
</dbReference>
<keyword evidence="2 5" id="KW-0863">Zinc-finger</keyword>
<evidence type="ECO:0000259" key="10">
    <source>
        <dbReference type="PROSITE" id="PS50865"/>
    </source>
</evidence>
<evidence type="ECO:0000256" key="1">
    <source>
        <dbReference type="ARBA" id="ARBA00022723"/>
    </source>
</evidence>
<evidence type="ECO:0000256" key="3">
    <source>
        <dbReference type="ARBA" id="ARBA00022833"/>
    </source>
</evidence>
<dbReference type="SUPFAM" id="SSF63748">
    <property type="entry name" value="Tudor/PWWP/MBT"/>
    <property type="match status" value="2"/>
</dbReference>
<dbReference type="CDD" id="cd00590">
    <property type="entry name" value="RRM_SF"/>
    <property type="match status" value="1"/>
</dbReference>
<feature type="domain" description="RRM" evidence="8">
    <location>
        <begin position="42"/>
        <end position="112"/>
    </location>
</feature>
<proteinExistence type="predicted"/>
<feature type="compositionally biased region" description="Low complexity" evidence="7">
    <location>
        <begin position="403"/>
        <end position="413"/>
    </location>
</feature>
<dbReference type="PANTHER" id="PTHR22948:SF76">
    <property type="entry name" value="FI20010P1-RELATED"/>
    <property type="match status" value="1"/>
</dbReference>
<keyword evidence="3" id="KW-0862">Zinc</keyword>
<dbReference type="PROSITE" id="PS50102">
    <property type="entry name" value="RRM"/>
    <property type="match status" value="1"/>
</dbReference>
<gene>
    <name evidence="12" type="primary">LOC113520882</name>
</gene>
<feature type="domain" description="Tudor" evidence="9">
    <location>
        <begin position="759"/>
        <end position="818"/>
    </location>
</feature>
<dbReference type="Gene3D" id="3.30.70.330">
    <property type="match status" value="1"/>
</dbReference>
<evidence type="ECO:0000256" key="5">
    <source>
        <dbReference type="PROSITE-ProRule" id="PRU00134"/>
    </source>
</evidence>
<dbReference type="InterPro" id="IPR002893">
    <property type="entry name" value="Znf_MYND"/>
</dbReference>
<organism evidence="11 12">
    <name type="scientific">Galleria mellonella</name>
    <name type="common">Greater wax moth</name>
    <dbReference type="NCBI Taxonomy" id="7137"/>
    <lineage>
        <taxon>Eukaryota</taxon>
        <taxon>Metazoa</taxon>
        <taxon>Ecdysozoa</taxon>
        <taxon>Arthropoda</taxon>
        <taxon>Hexapoda</taxon>
        <taxon>Insecta</taxon>
        <taxon>Pterygota</taxon>
        <taxon>Neoptera</taxon>
        <taxon>Endopterygota</taxon>
        <taxon>Lepidoptera</taxon>
        <taxon>Glossata</taxon>
        <taxon>Ditrysia</taxon>
        <taxon>Pyraloidea</taxon>
        <taxon>Pyralidae</taxon>
        <taxon>Galleriinae</taxon>
        <taxon>Galleria</taxon>
    </lineage>
</organism>
<dbReference type="InterPro" id="IPR012677">
    <property type="entry name" value="Nucleotide-bd_a/b_plait_sf"/>
</dbReference>
<dbReference type="InterPro" id="IPR050621">
    <property type="entry name" value="Tudor_domain_containing"/>
</dbReference>
<feature type="domain" description="MYND-type" evidence="10">
    <location>
        <begin position="271"/>
        <end position="309"/>
    </location>
</feature>
<feature type="compositionally biased region" description="Basic and acidic residues" evidence="7">
    <location>
        <begin position="351"/>
        <end position="361"/>
    </location>
</feature>
<evidence type="ECO:0000256" key="7">
    <source>
        <dbReference type="SAM" id="MobiDB-lite"/>
    </source>
</evidence>
<protein>
    <submittedName>
        <fullName evidence="12">Uncharacterized protein LOC113520882</fullName>
    </submittedName>
</protein>
<evidence type="ECO:0000256" key="4">
    <source>
        <dbReference type="ARBA" id="ARBA00022884"/>
    </source>
</evidence>
<feature type="compositionally biased region" description="Low complexity" evidence="7">
    <location>
        <begin position="447"/>
        <end position="462"/>
    </location>
</feature>
<sequence length="1124" mass="125191">MTARARGYHSEWDQMNEDYNCTTYDAQYPDDEVSGGVELDHCRLYITNVPKMLTNEGLRMAFSKYGTLTEVHLSKDPQKKYAIVRFETPGEAKLAMSKLNKTEPLKLNIFIAHKTKKSGQNNRDQARERPDRDGLSARPIIRDDTSSVDSRVRSIRKQMDLTNGDNDVDDDALGDDAFDVDMLDPEIHLELEQIKLKQLELQEKQVRCKQRMLLIKQSKKVANLNTSSNRCILPDGRIVVRNVNERNLEHREADASYGTGAGDSRVRSRACVTCGSEEADLYCARCGVTPYCSPACQRRDWSDRHKAVCHNLARLAGGRLDGQHANNSTEAQPAIPAVMPLRRPYSPAKSTKREPQHKQAAEEPATDNQNRVFNPPGQNMSRQTARNSNQNNNRGNTGGGGRYNNTNNYNRNRASNDRRPQKQNSQEDENWDKGAFTKPESKDVKLAPSPKNAPNSPKSHSNVQLKAKEVESPKTQEPTNLVKNTTSNVPQTKNPKEPTKAPGSLTDVTPGKKPLVPKNYLIEQLSIGDTFLLSVEGAAADCATKRPGFVCLSMHESYNDQYMKLCEDYILECEADTVAFTPSLGETFSYLSPDDGGWYRARLLATDRAALLDSCRVVALQATDGCKRLPPGYDGMPEFACLLSANVKVGENLSCKILSKFNDGFKVLIQNIDTNMAVGEGEVFRWVPDIEYPATVQKAPIPEVVRPPVANNSKVLLVDMTACDRVFVRPADPTAVRCFDDLLANVVVAAANASPLTEPPRQGQTVIGQYTDGLYYRALCKRTNVKQNKYLLEYIDFGNVEISTLEKLYPCPADYEMSAEPTLASLVTLPLTSGTALTALATEYIDKLKDSNAELLLTIPSGDKTAPSGSPVTLTVVKTNQSVNKRIEELSTPEWKKLEIKGGDVIDTEPVMYADLEYLELPPRDCEMEILDVSALEAGTLSGCERCIDHAMLERLTDRMADYCKSDIGKQPYLPKHDELCIAKFPPYPQWFRAVLLEHIPGEADAKVCYVDYGNVGFVPVMSIRKMLPEFVRGHPAVASHLEIKDFPKDPTPDMLARAVVHMKINDEGRGLLRVSRCLKQEPGLYIIEVPELLAAMKDNNKVVSKKSVNSINNIELKWKQNPL</sequence>
<dbReference type="InterPro" id="IPR002999">
    <property type="entry name" value="Tudor"/>
</dbReference>
<evidence type="ECO:0000259" key="9">
    <source>
        <dbReference type="PROSITE" id="PS50304"/>
    </source>
</evidence>
<dbReference type="SMART" id="SM00360">
    <property type="entry name" value="RRM"/>
    <property type="match status" value="1"/>
</dbReference>